<reference evidence="3 4" key="1">
    <citation type="submission" date="2017-09" db="EMBL/GenBank/DDBJ databases">
        <title>Depth-based differentiation of microbial function through sediment-hosted aquifers and enrichment of novel symbionts in the deep terrestrial subsurface.</title>
        <authorList>
            <person name="Probst A.J."/>
            <person name="Ladd B."/>
            <person name="Jarett J.K."/>
            <person name="Geller-Mcgrath D.E."/>
            <person name="Sieber C.M."/>
            <person name="Emerson J.B."/>
            <person name="Anantharaman K."/>
            <person name="Thomas B.C."/>
            <person name="Malmstrom R."/>
            <person name="Stieglmeier M."/>
            <person name="Klingl A."/>
            <person name="Woyke T."/>
            <person name="Ryan C.M."/>
            <person name="Banfield J.F."/>
        </authorList>
    </citation>
    <scope>NUCLEOTIDE SEQUENCE [LARGE SCALE GENOMIC DNA]</scope>
    <source>
        <strain evidence="3">CG23_combo_of_CG06-09_8_20_14_all_34_8</strain>
    </source>
</reference>
<dbReference type="Proteomes" id="UP000229459">
    <property type="component" value="Unassembled WGS sequence"/>
</dbReference>
<keyword evidence="3" id="KW-0436">Ligase</keyword>
<gene>
    <name evidence="3" type="ORF">COX08_04515</name>
</gene>
<dbReference type="InterPro" id="IPR039523">
    <property type="entry name" value="RimK-rel_E_lig_ATP-grasp"/>
</dbReference>
<evidence type="ECO:0000313" key="3">
    <source>
        <dbReference type="EMBL" id="PIP52795.1"/>
    </source>
</evidence>
<dbReference type="Pfam" id="PF14397">
    <property type="entry name" value="ATPgrasp_ST"/>
    <property type="match status" value="1"/>
</dbReference>
<dbReference type="Gene3D" id="3.30.470.20">
    <property type="entry name" value="ATP-grasp fold, B domain"/>
    <property type="match status" value="1"/>
</dbReference>
<dbReference type="InterPro" id="IPR011761">
    <property type="entry name" value="ATP-grasp"/>
</dbReference>
<dbReference type="InterPro" id="IPR021109">
    <property type="entry name" value="Peptidase_aspartic_dom_sf"/>
</dbReference>
<dbReference type="SUPFAM" id="SSF56059">
    <property type="entry name" value="Glutathione synthetase ATP-binding domain-like"/>
    <property type="match status" value="1"/>
</dbReference>
<accession>A0A2H0B560</accession>
<dbReference type="AlphaFoldDB" id="A0A2H0B560"/>
<protein>
    <submittedName>
        <fullName evidence="3">Alpha-L-glutamate ligase-like protein</fullName>
    </submittedName>
</protein>
<evidence type="ECO:0000256" key="1">
    <source>
        <dbReference type="PROSITE-ProRule" id="PRU00409"/>
    </source>
</evidence>
<dbReference type="PANTHER" id="PTHR21621">
    <property type="entry name" value="RIBOSOMAL PROTEIN S6 MODIFICATION PROTEIN"/>
    <property type="match status" value="1"/>
</dbReference>
<proteinExistence type="predicted"/>
<evidence type="ECO:0000259" key="2">
    <source>
        <dbReference type="PROSITE" id="PS50975"/>
    </source>
</evidence>
<dbReference type="EMBL" id="PCSR01000106">
    <property type="protein sequence ID" value="PIP52795.1"/>
    <property type="molecule type" value="Genomic_DNA"/>
</dbReference>
<dbReference type="SUPFAM" id="SSF50630">
    <property type="entry name" value="Acid proteases"/>
    <property type="match status" value="1"/>
</dbReference>
<evidence type="ECO:0000313" key="4">
    <source>
        <dbReference type="Proteomes" id="UP000229459"/>
    </source>
</evidence>
<sequence>MAKLHHILGMNARNLHYLNLNSHKSREIADSKLLTKKVLKKYNIPHPRLIKTLRTFNDIRNFNWISLNDGFVVKPSEGYGGEGILVIKKATDQPGKWMLMNGKFVNEEDLKLHAMDIIEGSYSRNRSPDQAFIEQRVKIHPKFGKYAHQGTPDIRIIVYNSVPVMAELRLPTKESNGKANLHQGAVGLGVDMATGITTHGVHFDSIITHIPGTGKKVNGLIIPCWTQILKIAIDCQRATDLGYIGVDVVIDEEKGPLVLELNDQPGLQIQIANQAGLVDRLRRIEELDIRDSHKGIQIAEVLFAENFSDKVKVERGRKIVGIFEKIQIKDSNNNKHDVIAKMDTGAYSVSVDRNLAQELGLLSKGNILYEEIFQSSLGKETRPVIEVELWLQRQKIKALANISNRGHLRSQVLIGRKYLQDFMVDPSRV</sequence>
<name>A0A2H0B560_9BACT</name>
<keyword evidence="1" id="KW-0067">ATP-binding</keyword>
<comment type="caution">
    <text evidence="3">The sequence shown here is derived from an EMBL/GenBank/DDBJ whole genome shotgun (WGS) entry which is preliminary data.</text>
</comment>
<dbReference type="GO" id="GO:0005524">
    <property type="term" value="F:ATP binding"/>
    <property type="evidence" value="ECO:0007669"/>
    <property type="project" value="UniProtKB-UniRule"/>
</dbReference>
<feature type="domain" description="ATP-grasp" evidence="2">
    <location>
        <begin position="36"/>
        <end position="289"/>
    </location>
</feature>
<organism evidence="3 4">
    <name type="scientific">Candidatus Beckwithbacteria bacterium CG23_combo_of_CG06-09_8_20_14_all_34_8</name>
    <dbReference type="NCBI Taxonomy" id="1974497"/>
    <lineage>
        <taxon>Bacteria</taxon>
        <taxon>Candidatus Beckwithiibacteriota</taxon>
    </lineage>
</organism>
<dbReference type="GO" id="GO:0005737">
    <property type="term" value="C:cytoplasm"/>
    <property type="evidence" value="ECO:0007669"/>
    <property type="project" value="TreeGrafter"/>
</dbReference>
<dbReference type="GO" id="GO:0046872">
    <property type="term" value="F:metal ion binding"/>
    <property type="evidence" value="ECO:0007669"/>
    <property type="project" value="InterPro"/>
</dbReference>
<dbReference type="Gene3D" id="2.40.70.10">
    <property type="entry name" value="Acid Proteases"/>
    <property type="match status" value="1"/>
</dbReference>
<dbReference type="GO" id="GO:0018169">
    <property type="term" value="F:ribosomal S6-glutamic acid ligase activity"/>
    <property type="evidence" value="ECO:0007669"/>
    <property type="project" value="TreeGrafter"/>
</dbReference>
<dbReference type="PROSITE" id="PS50975">
    <property type="entry name" value="ATP_GRASP"/>
    <property type="match status" value="1"/>
</dbReference>
<dbReference type="PANTHER" id="PTHR21621:SF0">
    <property type="entry name" value="BETA-CITRYLGLUTAMATE SYNTHASE B-RELATED"/>
    <property type="match status" value="1"/>
</dbReference>
<dbReference type="GO" id="GO:0009432">
    <property type="term" value="P:SOS response"/>
    <property type="evidence" value="ECO:0007669"/>
    <property type="project" value="TreeGrafter"/>
</dbReference>
<keyword evidence="1" id="KW-0547">Nucleotide-binding</keyword>